<sequence>MSVPRWQGDDRRLSVVLAGGGTAGHVEPAMAVADALTALDPTVRITALGTERGLETRLVPERGYDLELITPVPLPRKPSGDLVRLPMRVRRAVRQTRAVLADVHADVVVGFGGYVALPAYLAARGRLARSGVPVVVHEANASAGWANRVGARSARRVLSAVADPGLRGSVEVVGVPVRATITALDRAATRAEARAYFGFADDAKVLLVFGGSQGAQSLNRAVAGAAKDLAAAGISVLHAHGRKNTLDLREPADGDPPYVAVPYLSRMDLAYAAADLAICRSGAMTVAEVTAVGLPAVYVPLPIGNGEQRLNALPVVTAGGGLVVDDAELSPSFVANTVAGLLTDTGRLQSMTAGAALAGHRDAAQRVAQIAIDVARAGRRDVR</sequence>
<gene>
    <name evidence="10" type="primary">murG</name>
    <name evidence="13" type="ORF">BHQ17_26230</name>
</gene>
<proteinExistence type="inferred from homology"/>
<evidence type="ECO:0000313" key="14">
    <source>
        <dbReference type="Proteomes" id="UP000094243"/>
    </source>
</evidence>
<evidence type="ECO:0000256" key="4">
    <source>
        <dbReference type="ARBA" id="ARBA00022679"/>
    </source>
</evidence>
<dbReference type="EC" id="2.4.1.227" evidence="10"/>
<dbReference type="GO" id="GO:0008360">
    <property type="term" value="P:regulation of cell shape"/>
    <property type="evidence" value="ECO:0007669"/>
    <property type="project" value="UniProtKB-KW"/>
</dbReference>
<comment type="catalytic activity">
    <reaction evidence="10">
        <text>di-trans,octa-cis-undecaprenyl diphospho-N-acetyl-alpha-D-muramoyl-L-alanyl-D-glutamyl-meso-2,6-diaminopimeloyl-D-alanyl-D-alanine + UDP-N-acetyl-alpha-D-glucosamine = di-trans,octa-cis-undecaprenyl diphospho-[N-acetyl-alpha-D-glucosaminyl-(1-&gt;4)]-N-acetyl-alpha-D-muramoyl-L-alanyl-D-glutamyl-meso-2,6-diaminopimeloyl-D-alanyl-D-alanine + UDP + H(+)</text>
        <dbReference type="Rhea" id="RHEA:31227"/>
        <dbReference type="ChEBI" id="CHEBI:15378"/>
        <dbReference type="ChEBI" id="CHEBI:57705"/>
        <dbReference type="ChEBI" id="CHEBI:58223"/>
        <dbReference type="ChEBI" id="CHEBI:61387"/>
        <dbReference type="ChEBI" id="CHEBI:61388"/>
        <dbReference type="EC" id="2.4.1.227"/>
    </reaction>
</comment>
<evidence type="ECO:0000256" key="3">
    <source>
        <dbReference type="ARBA" id="ARBA00022676"/>
    </source>
</evidence>
<keyword evidence="14" id="KW-1185">Reference proteome</keyword>
<reference evidence="14" key="1">
    <citation type="submission" date="2016-09" db="EMBL/GenBank/DDBJ databases">
        <authorList>
            <person name="Greninger A.L."/>
            <person name="Jerome K.R."/>
            <person name="Mcnair B."/>
            <person name="Wallis C."/>
            <person name="Fang F."/>
        </authorList>
    </citation>
    <scope>NUCLEOTIDE SEQUENCE [LARGE SCALE GENOMIC DNA]</scope>
    <source>
        <strain evidence="14">M7</strain>
    </source>
</reference>
<keyword evidence="4 10" id="KW-0808">Transferase</keyword>
<dbReference type="GO" id="GO:0051301">
    <property type="term" value="P:cell division"/>
    <property type="evidence" value="ECO:0007669"/>
    <property type="project" value="UniProtKB-KW"/>
</dbReference>
<keyword evidence="8 10" id="KW-0131">Cell cycle</keyword>
<evidence type="ECO:0000256" key="8">
    <source>
        <dbReference type="ARBA" id="ARBA00023306"/>
    </source>
</evidence>
<accession>A0A1E3R5Q2</accession>
<keyword evidence="3 10" id="KW-0328">Glycosyltransferase</keyword>
<feature type="binding site" evidence="10">
    <location>
        <position position="212"/>
    </location>
    <ligand>
        <name>UDP-N-acetyl-alpha-D-glucosamine</name>
        <dbReference type="ChEBI" id="CHEBI:57705"/>
    </ligand>
</feature>
<feature type="binding site" evidence="10">
    <location>
        <position position="308"/>
    </location>
    <ligand>
        <name>UDP-N-acetyl-alpha-D-glucosamine</name>
        <dbReference type="ChEBI" id="CHEBI:57705"/>
    </ligand>
</feature>
<dbReference type="GO" id="GO:0071555">
    <property type="term" value="P:cell wall organization"/>
    <property type="evidence" value="ECO:0007669"/>
    <property type="project" value="UniProtKB-KW"/>
</dbReference>
<evidence type="ECO:0000256" key="10">
    <source>
        <dbReference type="HAMAP-Rule" id="MF_00033"/>
    </source>
</evidence>
<keyword evidence="5 10" id="KW-0133">Cell shape</keyword>
<dbReference type="InterPro" id="IPR007235">
    <property type="entry name" value="Glyco_trans_28_C"/>
</dbReference>
<keyword evidence="2 10" id="KW-0132">Cell division</keyword>
<comment type="pathway">
    <text evidence="10">Cell wall biogenesis; peptidoglycan biosynthesis.</text>
</comment>
<dbReference type="CDD" id="cd03785">
    <property type="entry name" value="GT28_MurG"/>
    <property type="match status" value="1"/>
</dbReference>
<comment type="caution">
    <text evidence="10">Lacks conserved residue(s) required for the propagation of feature annotation.</text>
</comment>
<dbReference type="InterPro" id="IPR004276">
    <property type="entry name" value="GlycoTrans_28_N"/>
</dbReference>
<comment type="caution">
    <text evidence="13">The sequence shown here is derived from an EMBL/GenBank/DDBJ whole genome shotgun (WGS) entry which is preliminary data.</text>
</comment>
<evidence type="ECO:0000256" key="1">
    <source>
        <dbReference type="ARBA" id="ARBA00022475"/>
    </source>
</evidence>
<feature type="binding site" evidence="10">
    <location>
        <begin position="22"/>
        <end position="24"/>
    </location>
    <ligand>
        <name>UDP-N-acetyl-alpha-D-glucosamine</name>
        <dbReference type="ChEBI" id="CHEBI:57705"/>
    </ligand>
</feature>
<dbReference type="InterPro" id="IPR006009">
    <property type="entry name" value="GlcNAc_MurG"/>
</dbReference>
<evidence type="ECO:0000313" key="13">
    <source>
        <dbReference type="EMBL" id="ODQ84712.1"/>
    </source>
</evidence>
<dbReference type="NCBIfam" id="TIGR01133">
    <property type="entry name" value="murG"/>
    <property type="match status" value="1"/>
</dbReference>
<evidence type="ECO:0000259" key="12">
    <source>
        <dbReference type="Pfam" id="PF04101"/>
    </source>
</evidence>
<keyword evidence="7 10" id="KW-0472">Membrane</keyword>
<feature type="domain" description="Glycosyl transferase family 28 C-terminal" evidence="12">
    <location>
        <begin position="205"/>
        <end position="367"/>
    </location>
</feature>
<dbReference type="Gene3D" id="3.40.50.2000">
    <property type="entry name" value="Glycogen Phosphorylase B"/>
    <property type="match status" value="2"/>
</dbReference>
<comment type="subcellular location">
    <subcellularLocation>
        <location evidence="10">Cell membrane</location>
        <topology evidence="10">Peripheral membrane protein</topology>
        <orientation evidence="10">Cytoplasmic side</orientation>
    </subcellularLocation>
</comment>
<evidence type="ECO:0000256" key="5">
    <source>
        <dbReference type="ARBA" id="ARBA00022960"/>
    </source>
</evidence>
<dbReference type="GO" id="GO:0005886">
    <property type="term" value="C:plasma membrane"/>
    <property type="evidence" value="ECO:0007669"/>
    <property type="project" value="UniProtKB-SubCell"/>
</dbReference>
<comment type="function">
    <text evidence="10">Cell wall formation. Catalyzes the transfer of a GlcNAc subunit on undecaprenyl-pyrophosphoryl-MurNAc-pentapeptide (lipid intermediate I) to form undecaprenyl-pyrophosphoryl-MurNAc-(pentapeptide)GlcNAc (lipid intermediate II).</text>
</comment>
<dbReference type="PANTHER" id="PTHR21015:SF22">
    <property type="entry name" value="GLYCOSYLTRANSFERASE"/>
    <property type="match status" value="1"/>
</dbReference>
<dbReference type="HAMAP" id="MF_00033">
    <property type="entry name" value="MurG"/>
    <property type="match status" value="1"/>
</dbReference>
<name>A0A1E3R5Q2_9MYCO</name>
<dbReference type="AlphaFoldDB" id="A0A1E3R5Q2"/>
<dbReference type="PANTHER" id="PTHR21015">
    <property type="entry name" value="UDP-N-ACETYLGLUCOSAMINE--N-ACETYLMURAMYL-(PENTAPEPTIDE) PYROPHOSPHORYL-UNDECAPRENOL N-ACETYLGLUCOSAMINE TRANSFERASE 1"/>
    <property type="match status" value="1"/>
</dbReference>
<evidence type="ECO:0000256" key="7">
    <source>
        <dbReference type="ARBA" id="ARBA00023136"/>
    </source>
</evidence>
<evidence type="ECO:0000256" key="2">
    <source>
        <dbReference type="ARBA" id="ARBA00022618"/>
    </source>
</evidence>
<keyword evidence="9 10" id="KW-0961">Cell wall biogenesis/degradation</keyword>
<dbReference type="EMBL" id="MIGZ01000247">
    <property type="protein sequence ID" value="ODQ84712.1"/>
    <property type="molecule type" value="Genomic_DNA"/>
</dbReference>
<evidence type="ECO:0000256" key="6">
    <source>
        <dbReference type="ARBA" id="ARBA00022984"/>
    </source>
</evidence>
<dbReference type="Proteomes" id="UP000094243">
    <property type="component" value="Unassembled WGS sequence"/>
</dbReference>
<dbReference type="GO" id="GO:0050511">
    <property type="term" value="F:undecaprenyldiphospho-muramoylpentapeptide beta-N-acetylglucosaminyltransferase activity"/>
    <property type="evidence" value="ECO:0007669"/>
    <property type="project" value="UniProtKB-UniRule"/>
</dbReference>
<dbReference type="UniPathway" id="UPA00219"/>
<feature type="domain" description="Glycosyltransferase family 28 N-terminal" evidence="11">
    <location>
        <begin position="15"/>
        <end position="158"/>
    </location>
</feature>
<protein>
    <recommendedName>
        <fullName evidence="10">UDP-N-acetylglucosamine--N-acetylmuramyl-(pentapeptide) pyrophosphoryl-undecaprenol N-acetylglucosamine transferase</fullName>
        <ecNumber evidence="10">2.4.1.227</ecNumber>
    </recommendedName>
    <alternativeName>
        <fullName evidence="10">Undecaprenyl-PP-MurNAc-pentapeptide-UDPGlcNAc GlcNAc transferase</fullName>
    </alternativeName>
</protein>
<dbReference type="GO" id="GO:0009252">
    <property type="term" value="P:peptidoglycan biosynthetic process"/>
    <property type="evidence" value="ECO:0007669"/>
    <property type="project" value="UniProtKB-UniRule"/>
</dbReference>
<dbReference type="GO" id="GO:0005975">
    <property type="term" value="P:carbohydrate metabolic process"/>
    <property type="evidence" value="ECO:0007669"/>
    <property type="project" value="InterPro"/>
</dbReference>
<feature type="binding site" evidence="10">
    <location>
        <position position="178"/>
    </location>
    <ligand>
        <name>UDP-N-acetyl-alpha-D-glucosamine</name>
        <dbReference type="ChEBI" id="CHEBI:57705"/>
    </ligand>
</feature>
<feature type="binding site" evidence="10">
    <location>
        <position position="140"/>
    </location>
    <ligand>
        <name>UDP-N-acetyl-alpha-D-glucosamine</name>
        <dbReference type="ChEBI" id="CHEBI:57705"/>
    </ligand>
</feature>
<evidence type="ECO:0000259" key="11">
    <source>
        <dbReference type="Pfam" id="PF03033"/>
    </source>
</evidence>
<comment type="similarity">
    <text evidence="10">Belongs to the glycosyltransferase 28 family. MurG subfamily.</text>
</comment>
<dbReference type="GO" id="GO:0051991">
    <property type="term" value="F:UDP-N-acetyl-D-glucosamine:N-acetylmuramoyl-L-alanyl-D-glutamyl-meso-2,6-diaminopimelyl-D-alanyl-D-alanine-diphosphoundecaprenol 4-beta-N-acetylglucosaminlytransferase activity"/>
    <property type="evidence" value="ECO:0007669"/>
    <property type="project" value="RHEA"/>
</dbReference>
<organism evidence="13 14">
    <name type="scientific">Mycolicibacterium holsaticum</name>
    <dbReference type="NCBI Taxonomy" id="152142"/>
    <lineage>
        <taxon>Bacteria</taxon>
        <taxon>Bacillati</taxon>
        <taxon>Actinomycetota</taxon>
        <taxon>Actinomycetes</taxon>
        <taxon>Mycobacteriales</taxon>
        <taxon>Mycobacteriaceae</taxon>
        <taxon>Mycolicibacterium</taxon>
    </lineage>
</organism>
<dbReference type="Pfam" id="PF03033">
    <property type="entry name" value="Glyco_transf_28"/>
    <property type="match status" value="1"/>
</dbReference>
<evidence type="ECO:0000256" key="9">
    <source>
        <dbReference type="ARBA" id="ARBA00023316"/>
    </source>
</evidence>
<dbReference type="Pfam" id="PF04101">
    <property type="entry name" value="Glyco_tran_28_C"/>
    <property type="match status" value="1"/>
</dbReference>
<keyword evidence="1 10" id="KW-1003">Cell membrane</keyword>
<dbReference type="SUPFAM" id="SSF53756">
    <property type="entry name" value="UDP-Glycosyltransferase/glycogen phosphorylase"/>
    <property type="match status" value="1"/>
</dbReference>
<keyword evidence="6 10" id="KW-0573">Peptidoglycan synthesis</keyword>